<keyword evidence="1" id="KW-0812">Transmembrane</keyword>
<evidence type="ECO:0000259" key="2">
    <source>
        <dbReference type="Pfam" id="PF07790"/>
    </source>
</evidence>
<reference evidence="3 4" key="1">
    <citation type="submission" date="2014-07" db="EMBL/GenBank/DDBJ databases">
        <title>Methanogenic archaea and the global carbon cycle.</title>
        <authorList>
            <person name="Henriksen J.R."/>
            <person name="Luke J."/>
            <person name="Reinhart S."/>
            <person name="Benedict M.N."/>
            <person name="Youngblut N.D."/>
            <person name="Metcalf M.E."/>
            <person name="Whitaker R.J."/>
            <person name="Metcalf W.W."/>
        </authorList>
    </citation>
    <scope>NUCLEOTIDE SEQUENCE [LARGE SCALE GENOMIC DNA]</scope>
    <source>
        <strain evidence="3 4">HB-1</strain>
    </source>
</reference>
<dbReference type="EMBL" id="CP009516">
    <property type="protein sequence ID" value="AKB80379.1"/>
    <property type="molecule type" value="Genomic_DNA"/>
</dbReference>
<protein>
    <recommendedName>
        <fullName evidence="2">Archaeal Type IV pilin N-terminal domain-containing protein</fullName>
    </recommendedName>
</protein>
<feature type="domain" description="Archaeal Type IV pilin N-terminal" evidence="2">
    <location>
        <begin position="14"/>
        <end position="91"/>
    </location>
</feature>
<dbReference type="STRING" id="1434110.MSHOH_3896"/>
<evidence type="ECO:0000256" key="1">
    <source>
        <dbReference type="SAM" id="Phobius"/>
    </source>
</evidence>
<dbReference type="Pfam" id="PF07790">
    <property type="entry name" value="Pilin_N"/>
    <property type="match status" value="1"/>
</dbReference>
<sequence>MEGKKRRALGRDCQAVSEVIGQVLMISIVVLAFSSIAVFVFSDEGAVNPPHTPKADLQESIDTNANIVKIFHKGGEAIDLKDAKVVLNINGQQEEFDLSSDPGVSYTATNNVLMVGDNIVINTSRSRGKNLKSTDTIDMYFVHTGSDQVIQRVTLQNGGKESESSDDTYGTGKYWITPHPNGTATDTSEGWISTGAVNETGDGVFTTYYAADKKDGDPNSTAQIFDFDIDADREGVSEHFNNVTLKIVYSVHDKNYDYIALDISVEDPEKWIRVESDMPEYNKNFEPDYVDLSSYVKNIEELEAFKVRIVAVTNASNKAGKTAWIDFLGIHVE</sequence>
<dbReference type="Proteomes" id="UP000033101">
    <property type="component" value="Chromosome"/>
</dbReference>
<dbReference type="KEGG" id="mhor:MSHOH_3896"/>
<evidence type="ECO:0000313" key="3">
    <source>
        <dbReference type="EMBL" id="AKB80379.1"/>
    </source>
</evidence>
<dbReference type="HOGENOM" id="CLU_074281_0_0_2"/>
<dbReference type="PANTHER" id="PTHR38138">
    <property type="entry name" value="VNG6441H"/>
    <property type="match status" value="1"/>
</dbReference>
<dbReference type="PANTHER" id="PTHR38138:SF1">
    <property type="entry name" value="ARCHAEAL TYPE IV PILIN N-TERMINAL DOMAIN-CONTAINING PROTEIN"/>
    <property type="match status" value="1"/>
</dbReference>
<dbReference type="AlphaFoldDB" id="A0A0E3SE30"/>
<name>A0A0E3SE30_9EURY</name>
<evidence type="ECO:0000313" key="4">
    <source>
        <dbReference type="Proteomes" id="UP000033101"/>
    </source>
</evidence>
<dbReference type="InterPro" id="IPR012859">
    <property type="entry name" value="Pilin_N_archaeal"/>
</dbReference>
<dbReference type="PATRIC" id="fig|1434110.4.peg.4966"/>
<keyword evidence="4" id="KW-1185">Reference proteome</keyword>
<feature type="transmembrane region" description="Helical" evidence="1">
    <location>
        <begin position="20"/>
        <end position="41"/>
    </location>
</feature>
<dbReference type="OrthoDB" id="137474at2157"/>
<keyword evidence="1" id="KW-0472">Membrane</keyword>
<dbReference type="RefSeq" id="WP_048142585.1">
    <property type="nucleotide sequence ID" value="NZ_CP009516.1"/>
</dbReference>
<dbReference type="GeneID" id="24833262"/>
<organism evidence="3 4">
    <name type="scientific">Methanosarcina horonobensis HB-1 = JCM 15518</name>
    <dbReference type="NCBI Taxonomy" id="1434110"/>
    <lineage>
        <taxon>Archaea</taxon>
        <taxon>Methanobacteriati</taxon>
        <taxon>Methanobacteriota</taxon>
        <taxon>Stenosarchaea group</taxon>
        <taxon>Methanomicrobia</taxon>
        <taxon>Methanosarcinales</taxon>
        <taxon>Methanosarcinaceae</taxon>
        <taxon>Methanosarcina</taxon>
    </lineage>
</organism>
<gene>
    <name evidence="3" type="ORF">MSHOH_3896</name>
</gene>
<accession>A0A0E3SE30</accession>
<proteinExistence type="predicted"/>
<keyword evidence="1" id="KW-1133">Transmembrane helix</keyword>